<accession>A0A0S2JYY7</accession>
<feature type="transmembrane region" description="Helical" evidence="7">
    <location>
        <begin position="405"/>
        <end position="428"/>
    </location>
</feature>
<dbReference type="InterPro" id="IPR038377">
    <property type="entry name" value="Na/Glc_symporter_sf"/>
</dbReference>
<feature type="transmembrane region" description="Helical" evidence="7">
    <location>
        <begin position="374"/>
        <end position="393"/>
    </location>
</feature>
<feature type="transmembrane region" description="Helical" evidence="7">
    <location>
        <begin position="435"/>
        <end position="457"/>
    </location>
</feature>
<dbReference type="PANTHER" id="PTHR11819:SF195">
    <property type="entry name" value="SODIUM_GLUCOSE COTRANSPORTER 4"/>
    <property type="match status" value="1"/>
</dbReference>
<dbReference type="PATRIC" id="fig|161398.10.peg.720"/>
<dbReference type="Gene3D" id="1.20.1730.10">
    <property type="entry name" value="Sodium/glucose cotransporter"/>
    <property type="match status" value="1"/>
</dbReference>
<feature type="transmembrane region" description="Helical" evidence="7">
    <location>
        <begin position="128"/>
        <end position="147"/>
    </location>
</feature>
<dbReference type="PROSITE" id="PS50283">
    <property type="entry name" value="NA_SOLUT_SYMP_3"/>
    <property type="match status" value="1"/>
</dbReference>
<dbReference type="GO" id="GO:0005886">
    <property type="term" value="C:plasma membrane"/>
    <property type="evidence" value="ECO:0007669"/>
    <property type="project" value="TreeGrafter"/>
</dbReference>
<feature type="transmembrane region" description="Helical" evidence="7">
    <location>
        <begin position="74"/>
        <end position="95"/>
    </location>
</feature>
<feature type="transmembrane region" description="Helical" evidence="7">
    <location>
        <begin position="159"/>
        <end position="176"/>
    </location>
</feature>
<comment type="similarity">
    <text evidence="2 6">Belongs to the sodium:solute symporter (SSF) (TC 2.A.21) family.</text>
</comment>
<dbReference type="EMBL" id="CP013187">
    <property type="protein sequence ID" value="ALO41225.1"/>
    <property type="molecule type" value="Genomic_DNA"/>
</dbReference>
<sequence>MNISLHSTDIAVFSAYVLGLLAIALWISRSEKKEGANTEDYFLASKALPWWAIGASLIASNISAEQIIGMSGSGYAMGLAIASYEWMAAITLILVGKYMLPIFLKQQIYTMPQYLAQRYDDRVKTTMAVFWLAVYVFVNLTAVLWLGGLAIETVAGVDALYGMMFLVVFSVAYSLYGGLKAVAFTDILQVTLLVFGGLFLSYLALDAVSDGQGVLAGFGVLTEQVPTHFDMILSPDNAHYMSLPGLSVLIGGMWVMNFSYWGFNQYIIQRALAAKDLNEAQKGIAFAAYLKLLMPLIVVLPGIAAVVLYPNLTAPDKAYPSMMSLMPVGIKGLVFAALVAAIVSSLASMTNSISTIFTMDIYKKLHAEKSQSHYVNVGRVTALLALIVALLVAKPLLGQFEQAFQYIQEFTGFFTPGIVVIFVMGMFYKGTTANGALAAAFGSALFSLSLKFAMPSLPFMDRVGLVFMLCLLLCFVVSKLFKAHERDSEGTSECVQLSDVSFVTKTGFNVAALGVVVILIALYATWW</sequence>
<proteinExistence type="inferred from homology"/>
<dbReference type="Pfam" id="PF00474">
    <property type="entry name" value="SSF"/>
    <property type="match status" value="1"/>
</dbReference>
<keyword evidence="3 7" id="KW-0812">Transmembrane</keyword>
<evidence type="ECO:0000256" key="3">
    <source>
        <dbReference type="ARBA" id="ARBA00022692"/>
    </source>
</evidence>
<feature type="transmembrane region" description="Helical" evidence="7">
    <location>
        <begin position="502"/>
        <end position="526"/>
    </location>
</feature>
<evidence type="ECO:0000256" key="7">
    <source>
        <dbReference type="SAM" id="Phobius"/>
    </source>
</evidence>
<dbReference type="CDD" id="cd10325">
    <property type="entry name" value="SLC5sbd_vSGLT"/>
    <property type="match status" value="1"/>
</dbReference>
<evidence type="ECO:0000313" key="9">
    <source>
        <dbReference type="Proteomes" id="UP000061457"/>
    </source>
</evidence>
<dbReference type="GO" id="GO:0005412">
    <property type="term" value="F:D-glucose:sodium symporter activity"/>
    <property type="evidence" value="ECO:0007669"/>
    <property type="project" value="TreeGrafter"/>
</dbReference>
<reference evidence="8 9" key="1">
    <citation type="submission" date="2015-11" db="EMBL/GenBank/DDBJ databases">
        <authorList>
            <person name="Zhang Y."/>
            <person name="Guo Z."/>
        </authorList>
    </citation>
    <scope>NUCLEOTIDE SEQUENCE [LARGE SCALE GENOMIC DNA]</scope>
    <source>
        <strain evidence="8 9">KCTC 12086</strain>
    </source>
</reference>
<evidence type="ECO:0000256" key="5">
    <source>
        <dbReference type="ARBA" id="ARBA00023136"/>
    </source>
</evidence>
<evidence type="ECO:0000256" key="4">
    <source>
        <dbReference type="ARBA" id="ARBA00022989"/>
    </source>
</evidence>
<dbReference type="InterPro" id="IPR001734">
    <property type="entry name" value="Na/solute_symporter"/>
</dbReference>
<feature type="transmembrane region" description="Helical" evidence="7">
    <location>
        <begin position="183"/>
        <end position="205"/>
    </location>
</feature>
<dbReference type="RefSeq" id="WP_058028983.1">
    <property type="nucleotide sequence ID" value="NZ_CP013187.1"/>
</dbReference>
<name>A0A0S2JYY7_9GAMM</name>
<feature type="transmembrane region" description="Helical" evidence="7">
    <location>
        <begin position="329"/>
        <end position="353"/>
    </location>
</feature>
<comment type="subcellular location">
    <subcellularLocation>
        <location evidence="1">Membrane</location>
        <topology evidence="1">Multi-pass membrane protein</topology>
    </subcellularLocation>
</comment>
<keyword evidence="5 7" id="KW-0472">Membrane</keyword>
<dbReference type="Proteomes" id="UP000061457">
    <property type="component" value="Chromosome I"/>
</dbReference>
<evidence type="ECO:0000256" key="2">
    <source>
        <dbReference type="ARBA" id="ARBA00006434"/>
    </source>
</evidence>
<dbReference type="STRING" id="161398.PP2015_706"/>
<feature type="transmembrane region" description="Helical" evidence="7">
    <location>
        <begin position="284"/>
        <end position="309"/>
    </location>
</feature>
<feature type="transmembrane region" description="Helical" evidence="7">
    <location>
        <begin position="463"/>
        <end position="481"/>
    </location>
</feature>
<dbReference type="KEGG" id="pphe:PP2015_706"/>
<evidence type="ECO:0000256" key="6">
    <source>
        <dbReference type="RuleBase" id="RU362091"/>
    </source>
</evidence>
<evidence type="ECO:0000313" key="8">
    <source>
        <dbReference type="EMBL" id="ALO41225.1"/>
    </source>
</evidence>
<dbReference type="AlphaFoldDB" id="A0A0S2JYY7"/>
<keyword evidence="4 7" id="KW-1133">Transmembrane helix</keyword>
<protein>
    <submittedName>
        <fullName evidence="8">Sodium transporter</fullName>
    </submittedName>
</protein>
<evidence type="ECO:0000256" key="1">
    <source>
        <dbReference type="ARBA" id="ARBA00004141"/>
    </source>
</evidence>
<feature type="transmembrane region" description="Helical" evidence="7">
    <location>
        <begin position="6"/>
        <end position="27"/>
    </location>
</feature>
<organism evidence="8 9">
    <name type="scientific">Pseudoalteromonas phenolica</name>
    <dbReference type="NCBI Taxonomy" id="161398"/>
    <lineage>
        <taxon>Bacteria</taxon>
        <taxon>Pseudomonadati</taxon>
        <taxon>Pseudomonadota</taxon>
        <taxon>Gammaproteobacteria</taxon>
        <taxon>Alteromonadales</taxon>
        <taxon>Pseudoalteromonadaceae</taxon>
        <taxon>Pseudoalteromonas</taxon>
    </lineage>
</organism>
<feature type="transmembrane region" description="Helical" evidence="7">
    <location>
        <begin position="240"/>
        <end position="263"/>
    </location>
</feature>
<dbReference type="NCBIfam" id="TIGR00813">
    <property type="entry name" value="sss"/>
    <property type="match status" value="1"/>
</dbReference>
<dbReference type="PANTHER" id="PTHR11819">
    <property type="entry name" value="SOLUTE CARRIER FAMILY 5"/>
    <property type="match status" value="1"/>
</dbReference>
<dbReference type="OrthoDB" id="9763189at2"/>
<keyword evidence="9" id="KW-1185">Reference proteome</keyword>
<feature type="transmembrane region" description="Helical" evidence="7">
    <location>
        <begin position="48"/>
        <end position="68"/>
    </location>
</feature>
<gene>
    <name evidence="8" type="ORF">PP2015_706</name>
</gene>